<reference evidence="2 3" key="1">
    <citation type="submission" date="2021-09" db="EMBL/GenBank/DDBJ databases">
        <title>Whole genome sequence of Nocardioides sp. GBK3QG-3.</title>
        <authorList>
            <person name="Tuo L."/>
        </authorList>
    </citation>
    <scope>NUCLEOTIDE SEQUENCE [LARGE SCALE GENOMIC DNA]</scope>
    <source>
        <strain evidence="2 3">GBK3QG-3</strain>
    </source>
</reference>
<keyword evidence="3" id="KW-1185">Reference proteome</keyword>
<evidence type="ECO:0000313" key="3">
    <source>
        <dbReference type="Proteomes" id="UP000780875"/>
    </source>
</evidence>
<dbReference type="SMART" id="SM00507">
    <property type="entry name" value="HNHc"/>
    <property type="match status" value="1"/>
</dbReference>
<feature type="domain" description="HNH nuclease" evidence="1">
    <location>
        <begin position="316"/>
        <end position="366"/>
    </location>
</feature>
<dbReference type="RefSeq" id="WP_224123366.1">
    <property type="nucleotide sequence ID" value="NZ_JAIQZJ010000007.1"/>
</dbReference>
<keyword evidence="2" id="KW-0540">Nuclease</keyword>
<proteinExistence type="predicted"/>
<keyword evidence="2" id="KW-0255">Endonuclease</keyword>
<organism evidence="2 3">
    <name type="scientific">Nocardioides mangrovi</name>
    <dbReference type="NCBI Taxonomy" id="2874580"/>
    <lineage>
        <taxon>Bacteria</taxon>
        <taxon>Bacillati</taxon>
        <taxon>Actinomycetota</taxon>
        <taxon>Actinomycetes</taxon>
        <taxon>Propionibacteriales</taxon>
        <taxon>Nocardioidaceae</taxon>
        <taxon>Nocardioides</taxon>
    </lineage>
</organism>
<name>A0ABS7UDY2_9ACTN</name>
<gene>
    <name evidence="2" type="ORF">K8U61_12515</name>
</gene>
<dbReference type="CDD" id="cd00085">
    <property type="entry name" value="HNHc"/>
    <property type="match status" value="1"/>
</dbReference>
<accession>A0ABS7UDY2</accession>
<comment type="caution">
    <text evidence="2">The sequence shown here is derived from an EMBL/GenBank/DDBJ whole genome shotgun (WGS) entry which is preliminary data.</text>
</comment>
<dbReference type="Proteomes" id="UP000780875">
    <property type="component" value="Unassembled WGS sequence"/>
</dbReference>
<protein>
    <submittedName>
        <fullName evidence="2">HNH endonuclease</fullName>
    </submittedName>
</protein>
<keyword evidence="2" id="KW-0378">Hydrolase</keyword>
<dbReference type="GO" id="GO:0004519">
    <property type="term" value="F:endonuclease activity"/>
    <property type="evidence" value="ECO:0007669"/>
    <property type="project" value="UniProtKB-KW"/>
</dbReference>
<dbReference type="EMBL" id="JAIQZJ010000007">
    <property type="protein sequence ID" value="MBZ5738992.1"/>
    <property type="molecule type" value="Genomic_DNA"/>
</dbReference>
<dbReference type="InterPro" id="IPR003870">
    <property type="entry name" value="DUF222"/>
</dbReference>
<sequence>MTAAAIATPGAGPADPAKELLRELDDNLALLLYAEARQLEIAVEWVRLHPGDEVDISVPYGDRDLPIAGDGAPTIAEFAIADFALTLGISTDAARALLGDAVEIHHRLPELWERLVRGDVRVWKARKVAQSTRALSMEAAAYVDHHVARVAHRCSLAQVERTVERAKAELDPEALEADRQRHADDDYVRVHTDDLTTTGKVHIDALVDAPVALAFDQVVNAKAHELFATHPDLSLDQRRALALGQLGKEGSTTEIVLYAHTRPDNALVEVDNTRSVITTEELVEWCSLAGAALTVKPVIDLNAELVTHRYTPTGAQQEQAILLNPTCVFPHCTRPSRGCDLDHIVEWPLGPTIGSNLAPLCRGHHRLKTHSDWTYTRTGPTSFVWTSPTGRRHLS</sequence>
<evidence type="ECO:0000259" key="1">
    <source>
        <dbReference type="SMART" id="SM00507"/>
    </source>
</evidence>
<dbReference type="Pfam" id="PF02720">
    <property type="entry name" value="DUF222"/>
    <property type="match status" value="1"/>
</dbReference>
<dbReference type="InterPro" id="IPR003615">
    <property type="entry name" value="HNH_nuc"/>
</dbReference>
<evidence type="ECO:0000313" key="2">
    <source>
        <dbReference type="EMBL" id="MBZ5738992.1"/>
    </source>
</evidence>